<feature type="transmembrane region" description="Helical" evidence="1">
    <location>
        <begin position="99"/>
        <end position="124"/>
    </location>
</feature>
<protein>
    <submittedName>
        <fullName evidence="2">Uncharacterized protein</fullName>
    </submittedName>
</protein>
<dbReference type="AlphaFoldDB" id="A0A3P1WVX4"/>
<feature type="transmembrane region" description="Helical" evidence="1">
    <location>
        <begin position="26"/>
        <end position="44"/>
    </location>
</feature>
<accession>A0A3P1WVX4</accession>
<keyword evidence="1" id="KW-0472">Membrane</keyword>
<feature type="transmembrane region" description="Helical" evidence="1">
    <location>
        <begin position="130"/>
        <end position="158"/>
    </location>
</feature>
<keyword evidence="1" id="KW-0812">Transmembrane</keyword>
<name>A0A3P1WVX4_9ACTN</name>
<evidence type="ECO:0000313" key="2">
    <source>
        <dbReference type="EMBL" id="RRD50742.1"/>
    </source>
</evidence>
<sequence length="246" mass="27187">MRAWSAEGLLFLVWLQWVDRRATSSFVVGVTLQIGVLSAGLWQLRAEPREVVLAGAFRAMFLLGTAVCALSAMSAFQNEFRFQTVWQTFRDTAGFGRLMLARALAMTVITAPALALPFVVAALITPESVWIAAGVYVVGLVVLTAYTHVLTLGLAVAYRPAQVVPWIRQGVMVVALGTVTFLSPVWLRQAFPFVWLERMAEPGRFWGGAAVALVLTALWWLGLRLLLAPVARRVVHRRLLDNVENR</sequence>
<feature type="transmembrane region" description="Helical" evidence="1">
    <location>
        <begin position="170"/>
        <end position="187"/>
    </location>
</feature>
<feature type="transmembrane region" description="Helical" evidence="1">
    <location>
        <begin position="56"/>
        <end position="78"/>
    </location>
</feature>
<feature type="transmembrane region" description="Helical" evidence="1">
    <location>
        <begin position="207"/>
        <end position="227"/>
    </location>
</feature>
<organism evidence="2 3">
    <name type="scientific">Arachnia propionica</name>
    <dbReference type="NCBI Taxonomy" id="1750"/>
    <lineage>
        <taxon>Bacteria</taxon>
        <taxon>Bacillati</taxon>
        <taxon>Actinomycetota</taxon>
        <taxon>Actinomycetes</taxon>
        <taxon>Propionibacteriales</taxon>
        <taxon>Propionibacteriaceae</taxon>
        <taxon>Arachnia</taxon>
    </lineage>
</organism>
<evidence type="ECO:0000256" key="1">
    <source>
        <dbReference type="SAM" id="Phobius"/>
    </source>
</evidence>
<dbReference type="OrthoDB" id="10010508at2"/>
<dbReference type="Proteomes" id="UP000280935">
    <property type="component" value="Unassembled WGS sequence"/>
</dbReference>
<evidence type="ECO:0000313" key="3">
    <source>
        <dbReference type="Proteomes" id="UP000280935"/>
    </source>
</evidence>
<dbReference type="EMBL" id="RQYT01000004">
    <property type="protein sequence ID" value="RRD50742.1"/>
    <property type="molecule type" value="Genomic_DNA"/>
</dbReference>
<keyword evidence="1" id="KW-1133">Transmembrane helix</keyword>
<dbReference type="RefSeq" id="WP_125227014.1">
    <property type="nucleotide sequence ID" value="NZ_RQYT01000004.1"/>
</dbReference>
<gene>
    <name evidence="2" type="ORF">EII35_03155</name>
</gene>
<proteinExistence type="predicted"/>
<reference evidence="2 3" key="1">
    <citation type="submission" date="2018-11" db="EMBL/GenBank/DDBJ databases">
        <title>Genomes From Bacteria Associated with the Canine Oral Cavity: a Test Case for Automated Genome-Based Taxonomic Assignment.</title>
        <authorList>
            <person name="Coil D.A."/>
            <person name="Jospin G."/>
            <person name="Darling A.E."/>
            <person name="Wallis C."/>
            <person name="Davis I.J."/>
            <person name="Harris S."/>
            <person name="Eisen J.A."/>
            <person name="Holcombe L.J."/>
            <person name="O'Flynn C."/>
        </authorList>
    </citation>
    <scope>NUCLEOTIDE SEQUENCE [LARGE SCALE GENOMIC DNA]</scope>
    <source>
        <strain evidence="2 3">OH2822_COT-296</strain>
    </source>
</reference>
<comment type="caution">
    <text evidence="2">The sequence shown here is derived from an EMBL/GenBank/DDBJ whole genome shotgun (WGS) entry which is preliminary data.</text>
</comment>